<evidence type="ECO:0000256" key="1">
    <source>
        <dbReference type="RuleBase" id="RU003513"/>
    </source>
</evidence>
<dbReference type="Proteomes" id="UP001053296">
    <property type="component" value="Chromosome"/>
</dbReference>
<dbReference type="CDD" id="cd03786">
    <property type="entry name" value="GTB_UDP-GlcNAc_2-Epimerase"/>
    <property type="match status" value="1"/>
</dbReference>
<evidence type="ECO:0000313" key="3">
    <source>
        <dbReference type="EMBL" id="BCS89175.1"/>
    </source>
</evidence>
<keyword evidence="1" id="KW-0413">Isomerase</keyword>
<reference evidence="3" key="1">
    <citation type="journal article" date="2022" name="Arch. Microbiol.">
        <title>Pseudodesulfovibrio sediminis sp. nov., a mesophilic and neutrophilic sulfate-reducing bacterium isolated from sediment of a brackish lake.</title>
        <authorList>
            <person name="Takahashi A."/>
            <person name="Kojima H."/>
            <person name="Watanabe M."/>
            <person name="Fukui M."/>
        </authorList>
    </citation>
    <scope>NUCLEOTIDE SEQUENCE</scope>
    <source>
        <strain evidence="3">SF6</strain>
    </source>
</reference>
<proteinExistence type="inferred from homology"/>
<organism evidence="3 4">
    <name type="scientific">Pseudodesulfovibrio sediminis</name>
    <dbReference type="NCBI Taxonomy" id="2810563"/>
    <lineage>
        <taxon>Bacteria</taxon>
        <taxon>Pseudomonadati</taxon>
        <taxon>Thermodesulfobacteriota</taxon>
        <taxon>Desulfovibrionia</taxon>
        <taxon>Desulfovibrionales</taxon>
        <taxon>Desulfovibrionaceae</taxon>
    </lineage>
</organism>
<protein>
    <submittedName>
        <fullName evidence="3">UDP-N-acetyl glucosamine 2-epimerase</fullName>
    </submittedName>
</protein>
<dbReference type="RefSeq" id="WP_229591160.1">
    <property type="nucleotide sequence ID" value="NZ_AP024485.1"/>
</dbReference>
<gene>
    <name evidence="3" type="ORF">PSDVSF_24170</name>
</gene>
<name>A0ABN6EUM0_9BACT</name>
<dbReference type="NCBIfam" id="TIGR00236">
    <property type="entry name" value="wecB"/>
    <property type="match status" value="1"/>
</dbReference>
<feature type="domain" description="UDP-N-acetylglucosamine 2-epimerase" evidence="2">
    <location>
        <begin position="30"/>
        <end position="366"/>
    </location>
</feature>
<accession>A0ABN6EUM0</accession>
<dbReference type="PANTHER" id="PTHR43174:SF1">
    <property type="entry name" value="UDP-N-ACETYLGLUCOSAMINE 2-EPIMERASE"/>
    <property type="match status" value="1"/>
</dbReference>
<keyword evidence="4" id="KW-1185">Reference proteome</keyword>
<sequence>MKIVTILGARPQFVKASALSRGVAALNREGNSITESIVHTGQHYDIDMSDVFFSELNIPRPKLKLAASASDRTLRFSEMLAGLSPFLLQEKPDVVLVFGDTDTTLAGALAASHLSIPVAHVEAGLRSFNTAMPEETNRVLTDHMASYLFCPTTTAITNLAHEGIADSDSIKVVQCGDIQLETLKHYAQTSEPNPALKQQLDTLAGENGQFALVTLHRAENTSDRGRLSGMLDGIRKVAKSLPVVFPVHPGTRKKMQEFGLPLEDENILLLHPVGFLDMIGLLKRASLVMTDSGGLQKEAYFLQTPCVTLRRETEWVELVEHGFNDLAGVEAESIATSVKSMLNKQYDWGHTLYGKGDTSHVILETLIRSLNK</sequence>
<dbReference type="InterPro" id="IPR003331">
    <property type="entry name" value="UDP_GlcNAc_Epimerase_2_dom"/>
</dbReference>
<dbReference type="EMBL" id="AP024485">
    <property type="protein sequence ID" value="BCS89175.1"/>
    <property type="molecule type" value="Genomic_DNA"/>
</dbReference>
<evidence type="ECO:0000313" key="4">
    <source>
        <dbReference type="Proteomes" id="UP001053296"/>
    </source>
</evidence>
<dbReference type="Pfam" id="PF02350">
    <property type="entry name" value="Epimerase_2"/>
    <property type="match status" value="1"/>
</dbReference>
<dbReference type="SUPFAM" id="SSF53756">
    <property type="entry name" value="UDP-Glycosyltransferase/glycogen phosphorylase"/>
    <property type="match status" value="1"/>
</dbReference>
<evidence type="ECO:0000259" key="2">
    <source>
        <dbReference type="Pfam" id="PF02350"/>
    </source>
</evidence>
<comment type="similarity">
    <text evidence="1">Belongs to the UDP-N-acetylglucosamine 2-epimerase family.</text>
</comment>
<dbReference type="InterPro" id="IPR029767">
    <property type="entry name" value="WecB-like"/>
</dbReference>
<dbReference type="Gene3D" id="3.40.50.2000">
    <property type="entry name" value="Glycogen Phosphorylase B"/>
    <property type="match status" value="2"/>
</dbReference>
<dbReference type="PANTHER" id="PTHR43174">
    <property type="entry name" value="UDP-N-ACETYLGLUCOSAMINE 2-EPIMERASE"/>
    <property type="match status" value="1"/>
</dbReference>